<dbReference type="InterPro" id="IPR007341">
    <property type="entry name" value="Transgly_assoc"/>
</dbReference>
<comment type="subcellular location">
    <subcellularLocation>
        <location evidence="1">Cell membrane</location>
        <topology evidence="1">Multi-pass membrane protein</topology>
    </subcellularLocation>
</comment>
<dbReference type="Pfam" id="PF04226">
    <property type="entry name" value="Transgly_assoc"/>
    <property type="match status" value="1"/>
</dbReference>
<dbReference type="PANTHER" id="PTHR33884:SF3">
    <property type="entry name" value="UPF0410 PROTEIN YMGE"/>
    <property type="match status" value="1"/>
</dbReference>
<evidence type="ECO:0000256" key="2">
    <source>
        <dbReference type="ARBA" id="ARBA00011006"/>
    </source>
</evidence>
<proteinExistence type="inferred from homology"/>
<dbReference type="Proteomes" id="UP000604475">
    <property type="component" value="Unassembled WGS sequence"/>
</dbReference>
<name>A0A937RHU2_9ACTN</name>
<gene>
    <name evidence="8" type="ORF">I7412_19175</name>
</gene>
<dbReference type="AlphaFoldDB" id="A0A937RHU2"/>
<keyword evidence="3" id="KW-1003">Cell membrane</keyword>
<dbReference type="PANTHER" id="PTHR33884">
    <property type="entry name" value="UPF0410 PROTEIN YMGE"/>
    <property type="match status" value="1"/>
</dbReference>
<feature type="transmembrane region" description="Helical" evidence="7">
    <location>
        <begin position="29"/>
        <end position="50"/>
    </location>
</feature>
<feature type="transmembrane region" description="Helical" evidence="7">
    <location>
        <begin position="62"/>
        <end position="82"/>
    </location>
</feature>
<protein>
    <submittedName>
        <fullName evidence="8">GlsB/YeaQ/YmgE family stress response membrane protein</fullName>
    </submittedName>
</protein>
<evidence type="ECO:0000256" key="4">
    <source>
        <dbReference type="ARBA" id="ARBA00022692"/>
    </source>
</evidence>
<dbReference type="RefSeq" id="WP_203006827.1">
    <property type="nucleotide sequence ID" value="NZ_JADWYU010000237.1"/>
</dbReference>
<comment type="caution">
    <text evidence="8">The sequence shown here is derived from an EMBL/GenBank/DDBJ whole genome shotgun (WGS) entry which is preliminary data.</text>
</comment>
<dbReference type="GO" id="GO:0005886">
    <property type="term" value="C:plasma membrane"/>
    <property type="evidence" value="ECO:0007669"/>
    <property type="project" value="UniProtKB-SubCell"/>
</dbReference>
<comment type="similarity">
    <text evidence="2">Belongs to the UPF0410 family.</text>
</comment>
<reference evidence="8" key="1">
    <citation type="submission" date="2020-12" db="EMBL/GenBank/DDBJ databases">
        <title>Genomic characterization of non-nitrogen-fixing Frankia strains.</title>
        <authorList>
            <person name="Carlos-Shanley C."/>
            <person name="Guerra T."/>
            <person name="Hahn D."/>
        </authorList>
    </citation>
    <scope>NUCLEOTIDE SEQUENCE</scope>
    <source>
        <strain evidence="8">CN6</strain>
    </source>
</reference>
<keyword evidence="5 7" id="KW-1133">Transmembrane helix</keyword>
<keyword evidence="6 7" id="KW-0472">Membrane</keyword>
<dbReference type="EMBL" id="JAEACQ010000225">
    <property type="protein sequence ID" value="MBL7629245.1"/>
    <property type="molecule type" value="Genomic_DNA"/>
</dbReference>
<evidence type="ECO:0000256" key="5">
    <source>
        <dbReference type="ARBA" id="ARBA00022989"/>
    </source>
</evidence>
<sequence length="92" mass="10122">MFQVIGILISGLIIGVVARMVLRGKQNIPIWLTVVAGIIGALIGNTIASIIDVRDTDGFDWIRHILQIAAAAVAVLVLERVWAARRPRRSRR</sequence>
<evidence type="ECO:0000313" key="8">
    <source>
        <dbReference type="EMBL" id="MBL7629245.1"/>
    </source>
</evidence>
<feature type="transmembrane region" description="Helical" evidence="7">
    <location>
        <begin position="6"/>
        <end position="22"/>
    </location>
</feature>
<evidence type="ECO:0000256" key="1">
    <source>
        <dbReference type="ARBA" id="ARBA00004651"/>
    </source>
</evidence>
<keyword evidence="4 7" id="KW-0812">Transmembrane</keyword>
<evidence type="ECO:0000256" key="6">
    <source>
        <dbReference type="ARBA" id="ARBA00023136"/>
    </source>
</evidence>
<accession>A0A937RHU2</accession>
<evidence type="ECO:0000313" key="9">
    <source>
        <dbReference type="Proteomes" id="UP000604475"/>
    </source>
</evidence>
<evidence type="ECO:0000256" key="7">
    <source>
        <dbReference type="SAM" id="Phobius"/>
    </source>
</evidence>
<keyword evidence="9" id="KW-1185">Reference proteome</keyword>
<organism evidence="8 9">
    <name type="scientific">Frankia nepalensis</name>
    <dbReference type="NCBI Taxonomy" id="1836974"/>
    <lineage>
        <taxon>Bacteria</taxon>
        <taxon>Bacillati</taxon>
        <taxon>Actinomycetota</taxon>
        <taxon>Actinomycetes</taxon>
        <taxon>Frankiales</taxon>
        <taxon>Frankiaceae</taxon>
        <taxon>Frankia</taxon>
    </lineage>
</organism>
<evidence type="ECO:0000256" key="3">
    <source>
        <dbReference type="ARBA" id="ARBA00022475"/>
    </source>
</evidence>